<dbReference type="CDD" id="cd03244">
    <property type="entry name" value="ABCC_MRP_domain2"/>
    <property type="match status" value="1"/>
</dbReference>
<feature type="domain" description="ABC transporter" evidence="16">
    <location>
        <begin position="1123"/>
        <end position="1346"/>
    </location>
</feature>
<keyword evidence="6 15" id="KW-0812">Transmembrane</keyword>
<evidence type="ECO:0000256" key="15">
    <source>
        <dbReference type="SAM" id="Phobius"/>
    </source>
</evidence>
<organism evidence="18 19">
    <name type="scientific">Musa troglodytarum</name>
    <name type="common">fe'i banana</name>
    <dbReference type="NCBI Taxonomy" id="320322"/>
    <lineage>
        <taxon>Eukaryota</taxon>
        <taxon>Viridiplantae</taxon>
        <taxon>Streptophyta</taxon>
        <taxon>Embryophyta</taxon>
        <taxon>Tracheophyta</taxon>
        <taxon>Spermatophyta</taxon>
        <taxon>Magnoliopsida</taxon>
        <taxon>Liliopsida</taxon>
        <taxon>Zingiberales</taxon>
        <taxon>Musaceae</taxon>
        <taxon>Musa</taxon>
    </lineage>
</organism>
<dbReference type="CDD" id="cd18579">
    <property type="entry name" value="ABC_6TM_ABCC_D1"/>
    <property type="match status" value="1"/>
</dbReference>
<dbReference type="InterPro" id="IPR044726">
    <property type="entry name" value="ABCC_6TM_D2"/>
</dbReference>
<feature type="transmembrane region" description="Helical" evidence="15">
    <location>
        <begin position="726"/>
        <end position="744"/>
    </location>
</feature>
<dbReference type="Gene3D" id="1.20.1560.10">
    <property type="entry name" value="ABC transporter type 1, transmembrane domain"/>
    <property type="match status" value="2"/>
</dbReference>
<comment type="function">
    <text evidence="1">May function as sodium-coupled metabolite transporter across the chloroplast envelope.</text>
</comment>
<evidence type="ECO:0000256" key="9">
    <source>
        <dbReference type="ARBA" id="ARBA00022840"/>
    </source>
</evidence>
<feature type="transmembrane region" description="Helical" evidence="15">
    <location>
        <begin position="975"/>
        <end position="1003"/>
    </location>
</feature>
<feature type="compositionally biased region" description="Polar residues" evidence="14">
    <location>
        <begin position="1352"/>
        <end position="1365"/>
    </location>
</feature>
<dbReference type="PROSITE" id="PS00211">
    <property type="entry name" value="ABC_TRANSPORTER_1"/>
    <property type="match status" value="1"/>
</dbReference>
<dbReference type="PANTHER" id="PTHR24223">
    <property type="entry name" value="ATP-BINDING CASSETTE SUB-FAMILY C"/>
    <property type="match status" value="1"/>
</dbReference>
<dbReference type="GO" id="GO:0016887">
    <property type="term" value="F:ATP hydrolysis activity"/>
    <property type="evidence" value="ECO:0007669"/>
    <property type="project" value="InterPro"/>
</dbReference>
<keyword evidence="10" id="KW-1278">Translocase</keyword>
<evidence type="ECO:0000259" key="16">
    <source>
        <dbReference type="PROSITE" id="PS50893"/>
    </source>
</evidence>
<feature type="transmembrane region" description="Helical" evidence="15">
    <location>
        <begin position="324"/>
        <end position="346"/>
    </location>
</feature>
<feature type="transmembrane region" description="Helical" evidence="15">
    <location>
        <begin position="884"/>
        <end position="903"/>
    </location>
</feature>
<dbReference type="GO" id="GO:0009941">
    <property type="term" value="C:chloroplast envelope"/>
    <property type="evidence" value="ECO:0007669"/>
    <property type="project" value="UniProtKB-SubCell"/>
</dbReference>
<evidence type="ECO:0000256" key="12">
    <source>
        <dbReference type="ARBA" id="ARBA00023136"/>
    </source>
</evidence>
<dbReference type="Proteomes" id="UP001055439">
    <property type="component" value="Chromosome 9"/>
</dbReference>
<dbReference type="CDD" id="cd18580">
    <property type="entry name" value="ABC_6TM_ABCC_D2"/>
    <property type="match status" value="1"/>
</dbReference>
<feature type="transmembrane region" description="Helical" evidence="15">
    <location>
        <begin position="1461"/>
        <end position="1479"/>
    </location>
</feature>
<dbReference type="InterPro" id="IPR011527">
    <property type="entry name" value="ABC1_TM_dom"/>
</dbReference>
<feature type="transmembrane region" description="Helical" evidence="15">
    <location>
        <begin position="170"/>
        <end position="197"/>
    </location>
</feature>
<dbReference type="CDD" id="cd03250">
    <property type="entry name" value="ABCC_MRP_domain1"/>
    <property type="match status" value="1"/>
</dbReference>
<evidence type="ECO:0000256" key="2">
    <source>
        <dbReference type="ARBA" id="ARBA00004119"/>
    </source>
</evidence>
<dbReference type="GO" id="GO:0005524">
    <property type="term" value="F:ATP binding"/>
    <property type="evidence" value="ECO:0007669"/>
    <property type="project" value="UniProtKB-KW"/>
</dbReference>
<dbReference type="GO" id="GO:0016020">
    <property type="term" value="C:membrane"/>
    <property type="evidence" value="ECO:0007669"/>
    <property type="project" value="UniProtKB-SubCell"/>
</dbReference>
<protein>
    <submittedName>
        <fullName evidence="18">Sodium/hydrogen exchanger family</fullName>
    </submittedName>
</protein>
<feature type="transmembrane region" description="Helical" evidence="15">
    <location>
        <begin position="696"/>
        <end position="714"/>
    </location>
</feature>
<dbReference type="OrthoDB" id="6500128at2759"/>
<dbReference type="PROSITE" id="PS50929">
    <property type="entry name" value="ABC_TM1F"/>
    <property type="match status" value="2"/>
</dbReference>
<dbReference type="InterPro" id="IPR036640">
    <property type="entry name" value="ABC1_TM_sf"/>
</dbReference>
<dbReference type="PROSITE" id="PS50893">
    <property type="entry name" value="ABC_TRANSPORTER_2"/>
    <property type="match status" value="2"/>
</dbReference>
<dbReference type="SUPFAM" id="SSF52540">
    <property type="entry name" value="P-loop containing nucleoside triphosphate hydrolases"/>
    <property type="match status" value="2"/>
</dbReference>
<keyword evidence="5" id="KW-0813">Transport</keyword>
<dbReference type="Pfam" id="PF00664">
    <property type="entry name" value="ABC_membrane"/>
    <property type="match status" value="2"/>
</dbReference>
<keyword evidence="7" id="KW-0677">Repeat</keyword>
<feature type="domain" description="ABC transporter" evidence="16">
    <location>
        <begin position="1742"/>
        <end position="1976"/>
    </location>
</feature>
<keyword evidence="11 15" id="KW-1133">Transmembrane helix</keyword>
<keyword evidence="9" id="KW-0067">ATP-binding</keyword>
<comment type="similarity">
    <text evidence="4">Belongs to the ABC transporter superfamily. ABCC family. Conjugate transporter (TC 3.A.1.208) subfamily.</text>
</comment>
<dbReference type="FunFam" id="1.20.1560.10:FF:000002">
    <property type="entry name" value="ABC transporter C family member 5"/>
    <property type="match status" value="1"/>
</dbReference>
<feature type="transmembrane region" description="Helical" evidence="15">
    <location>
        <begin position="1527"/>
        <end position="1546"/>
    </location>
</feature>
<feature type="transmembrane region" description="Helical" evidence="15">
    <location>
        <begin position="436"/>
        <end position="459"/>
    </location>
</feature>
<sequence>MGMLRRRRRPLHPRSRRGAGSLLLSFLFVAVFFGLAYLAGAGDSEAANATEPLKPESAKEGSFADMIDRALQKEFPESEQNGGETDPGGFNNSVAEKQAVLETVARVTTKKNETKEEKSFQFQDVFNLDNENRAEDIPTLIDRKDNVFIISNPKSKYPILQLDLRLISDLVVVIVSATCGGIAFACAGQPVITGYLLAGSIIGPGGFRFISEMVQVETVAQFGVIFLLFALGLEFSTTKLRVVRAVAIVGGFLQIALFMCLCGVIASVLKFLMEKNSINALHGQVTVGTLILQDCAVGLLFALLPVLGGTSGVLQGLISATKSLIVLCAFLAILSILSRTCVPWFLRLMISLSSQTNELYQLASVAFCLLVAWCSDKLGLSLELGSFAAGVMISTTDLSQHTLEQIEPIRNFFAALFLASIGMLIHVHFLWNHVDILLAAVILVIIVKTLVITLVVKGFGYSNKASLLVGMSLAQIGEFAFVLLSRASNLHLVEGKLYLLLLGTTALSLVTTPLLFKLIPAVIHLGVLLRWFTPDSNELGYKGDNIRSDSANKREESIGNNLESMASPQSLQGWFPWVCGEVFDLGSACTQRSLMDLLNILFLVIYSASLLIIACFRRQHNSRSKRRRWDFIVISVCCALTGIAYFSAGVRALSLEEDELMNWIWPSYFARSLIWIAVAVSLIIQPTEWVQNLSLIWWTSSSLAISAHTLNLLLNDGRRRLPILDLLSWSVNLLLLYCAIRLAVQRYLHKGNPKDSVSRPLPSENRSNHAAAKKTGLLGRLTFSWLNPLLRLGFSKPLHLDDIPPLDLEDEASYAYKRFFQIWDVGRGAKGKSRNLVSSALAECYLMEILITSVYALVKTVAVSASPILLYVFVQYNYREERDLYMGLALVGFLMLLKLVESLSQRHWFFESRRLGMRMRSALMAAIFEKMLKLSSHGRRKHSTGEIVNYIAVDAYRLGDFPYWFHMAWSQPLQLLFSVAILFWAVGVGALPGLVPLIILGIANVPFAKILQSYQSEFMSAQDERLRATSEALNSMKIIKLQSWEEHFRKMIQDLRDVEFNTIFTVLATLRVMSEPVRMLPEVLSILIQVKVSLDRINTFLNEDEIKEDDVKRSHLQNSNLSVRLRNGVFCWEAGESIPTLENLNLTINKGEKVAVCGPVGSGKSSLLHAILGEIPKLSGSVEVVGSIAYVSQTSWIQSGTIRDNVLYGKPMDEALYEKAIKSCALDKDIDNFDHGDLTEIGQRGLNMSGGQKQRIQLARAVYNDADMYLLDDPFSAVDAHTAAILFHDCVMSALEKKTVVLVTHQVEFLPETDRILVMEHGRVAQEGTYEQLLKSGTAFEQLVNAHQSSMNMIDSSSHGNQNLAESAGGGQEHDAPQPTKQESEIETSSKGLSAAQLTEDEETEIGDLGWKPHRDYLQVSKGYTLLVWMILLQSVFVLFQSLSGYWLAVVAQLKHVSGGILVGVYAVISILSCLFAYARSLVAAQQGLNASKAFFSSLMDSVFKAPMSFFDSTPVGRILTRASSDLSILDFDIPYSIVFVIAGSIELSGTIVIMASVTWQVLIVAVPAMIRMIFVQRYYVASARELVRINGTTKAPAMNYAAESLNGVVTIRAFGTIDRFIQTNLRLIDTDAALFYYTIGTLEWVLLRVEALQNLTIFTSSLCLVLLPQTTISPGFSGLCLSYAFTLSSCQVFLTRFYSTLENCIISVERIKQFMHIPSEPPAVIHDKRPHPPTWPSEGRIDLQDLKVRYRPNAPLVLKGITCTFASGHKIGVVGRTGSGKTTLISALFRLVDPTCGRILIDGVDICSIGLKDLRMKLSIIPQEPTLFRGSIRSNLDPLGLHTDREIWEALEKCQLKTAISTLPTLLDSAVNDDGQNWSAGQRQLFCLGRVLLRKNRVLVLDEATASIDSATDAVLQRVIKEEFASCTVITIAHRVPTVTDSDMVMVLSYGKLVEYDNPSRLIENRSSAFAKLVAEYWSNCRRDSAHSLSSY</sequence>
<comment type="subcellular location">
    <subcellularLocation>
        <location evidence="3">Membrane</location>
        <topology evidence="3">Multi-pass membrane protein</topology>
    </subcellularLocation>
    <subcellularLocation>
        <location evidence="2">Plastid</location>
        <location evidence="2">Chloroplast envelope</location>
    </subcellularLocation>
</comment>
<feature type="transmembrane region" description="Helical" evidence="15">
    <location>
        <begin position="465"/>
        <end position="485"/>
    </location>
</feature>
<proteinExistence type="inferred from homology"/>
<keyword evidence="12 15" id="KW-0472">Membrane</keyword>
<dbReference type="FunFam" id="3.40.50.300:FF:001405">
    <property type="entry name" value="Multidrug resistance protein associated1"/>
    <property type="match status" value="1"/>
</dbReference>
<dbReference type="InterPro" id="IPR003593">
    <property type="entry name" value="AAA+_ATPase"/>
</dbReference>
<dbReference type="InterPro" id="IPR027417">
    <property type="entry name" value="P-loop_NTPase"/>
</dbReference>
<dbReference type="Pfam" id="PF00005">
    <property type="entry name" value="ABC_tran"/>
    <property type="match status" value="2"/>
</dbReference>
<comment type="function">
    <text evidence="13">ABC transporter that may affect phytic acid transport and compartmentalization. May function directly or indirectly in removing phytic acid from the cytosol or in vesicle trafficking. Required for phytic acid accumulation in developing seeds. Phytic acid is the primary storage form of phosphorus in cereal grains and other plant seeds.</text>
</comment>
<dbReference type="Gene3D" id="3.40.50.300">
    <property type="entry name" value="P-loop containing nucleotide triphosphate hydrolases"/>
    <property type="match status" value="2"/>
</dbReference>
<evidence type="ECO:0000313" key="19">
    <source>
        <dbReference type="Proteomes" id="UP001055439"/>
    </source>
</evidence>
<evidence type="ECO:0000256" key="14">
    <source>
        <dbReference type="SAM" id="MobiDB-lite"/>
    </source>
</evidence>
<evidence type="ECO:0000256" key="3">
    <source>
        <dbReference type="ARBA" id="ARBA00004141"/>
    </source>
</evidence>
<feature type="transmembrane region" description="Helical" evidence="15">
    <location>
        <begin position="597"/>
        <end position="617"/>
    </location>
</feature>
<dbReference type="PANTHER" id="PTHR24223:SF108">
    <property type="entry name" value="ABC TRANSPORTER C FAMILY MEMBER 8"/>
    <property type="match status" value="1"/>
</dbReference>
<dbReference type="InterPro" id="IPR017871">
    <property type="entry name" value="ABC_transporter-like_CS"/>
</dbReference>
<evidence type="ECO:0000256" key="11">
    <source>
        <dbReference type="ARBA" id="ARBA00022989"/>
    </source>
</evidence>
<evidence type="ECO:0000259" key="17">
    <source>
        <dbReference type="PROSITE" id="PS50929"/>
    </source>
</evidence>
<feature type="transmembrane region" description="Helical" evidence="15">
    <location>
        <begin position="1424"/>
        <end position="1449"/>
    </location>
</feature>
<feature type="transmembrane region" description="Helical" evidence="15">
    <location>
        <begin position="629"/>
        <end position="648"/>
    </location>
</feature>
<dbReference type="InterPro" id="IPR003439">
    <property type="entry name" value="ABC_transporter-like_ATP-bd"/>
</dbReference>
<evidence type="ECO:0000256" key="8">
    <source>
        <dbReference type="ARBA" id="ARBA00022741"/>
    </source>
</evidence>
<keyword evidence="19" id="KW-1185">Reference proteome</keyword>
<feature type="domain" description="ABC transmembrane type-1" evidence="17">
    <location>
        <begin position="850"/>
        <end position="1073"/>
    </location>
</feature>
<feature type="transmembrane region" description="Helical" evidence="15">
    <location>
        <begin position="497"/>
        <end position="523"/>
    </location>
</feature>
<dbReference type="SMART" id="SM00382">
    <property type="entry name" value="AAA"/>
    <property type="match status" value="2"/>
</dbReference>
<dbReference type="GO" id="GO:1902600">
    <property type="term" value="P:proton transmembrane transport"/>
    <property type="evidence" value="ECO:0007669"/>
    <property type="project" value="InterPro"/>
</dbReference>
<dbReference type="Pfam" id="PF00999">
    <property type="entry name" value="Na_H_Exchanger"/>
    <property type="match status" value="1"/>
</dbReference>
<reference evidence="18" key="1">
    <citation type="submission" date="2022-05" db="EMBL/GenBank/DDBJ databases">
        <title>The Musa troglodytarum L. genome provides insights into the mechanism of non-climacteric behaviour and enrichment of carotenoids.</title>
        <authorList>
            <person name="Wang J."/>
        </authorList>
    </citation>
    <scope>NUCLEOTIDE SEQUENCE</scope>
    <source>
        <tissue evidence="18">Leaf</tissue>
    </source>
</reference>
<dbReference type="InterPro" id="IPR044746">
    <property type="entry name" value="ABCC_6TM_D1"/>
</dbReference>
<feature type="transmembrane region" description="Helical" evidence="15">
    <location>
        <begin position="245"/>
        <end position="273"/>
    </location>
</feature>
<evidence type="ECO:0000256" key="4">
    <source>
        <dbReference type="ARBA" id="ARBA00009726"/>
    </source>
</evidence>
<evidence type="ECO:0000256" key="13">
    <source>
        <dbReference type="ARBA" id="ARBA00057614"/>
    </source>
</evidence>
<dbReference type="InterPro" id="IPR050173">
    <property type="entry name" value="ABC_transporter_C-like"/>
</dbReference>
<name>A0A9E7IG56_9LILI</name>
<feature type="transmembrane region" description="Helical" evidence="15">
    <location>
        <begin position="1552"/>
        <end position="1575"/>
    </location>
</feature>
<dbReference type="GO" id="GO:0015297">
    <property type="term" value="F:antiporter activity"/>
    <property type="evidence" value="ECO:0007669"/>
    <property type="project" value="InterPro"/>
</dbReference>
<feature type="region of interest" description="Disordered" evidence="14">
    <location>
        <begin position="1352"/>
        <end position="1399"/>
    </location>
</feature>
<evidence type="ECO:0000256" key="10">
    <source>
        <dbReference type="ARBA" id="ARBA00022967"/>
    </source>
</evidence>
<feature type="transmembrane region" description="Helical" evidence="15">
    <location>
        <begin position="856"/>
        <end position="878"/>
    </location>
</feature>
<evidence type="ECO:0000256" key="5">
    <source>
        <dbReference type="ARBA" id="ARBA00022448"/>
    </source>
</evidence>
<feature type="transmembrane region" description="Helical" evidence="15">
    <location>
        <begin position="412"/>
        <end position="431"/>
    </location>
</feature>
<dbReference type="FunFam" id="3.40.50.300:FF:000169">
    <property type="entry name" value="ABC transporter C family member 3"/>
    <property type="match status" value="1"/>
</dbReference>
<dbReference type="InterPro" id="IPR006153">
    <property type="entry name" value="Cation/H_exchanger_TM"/>
</dbReference>
<feature type="domain" description="ABC transmembrane type-1" evidence="17">
    <location>
        <begin position="1428"/>
        <end position="1704"/>
    </location>
</feature>
<dbReference type="SUPFAM" id="SSF90123">
    <property type="entry name" value="ABC transporter transmembrane region"/>
    <property type="match status" value="2"/>
</dbReference>
<evidence type="ECO:0000256" key="7">
    <source>
        <dbReference type="ARBA" id="ARBA00022737"/>
    </source>
</evidence>
<dbReference type="InterPro" id="IPR038770">
    <property type="entry name" value="Na+/solute_symporter_sf"/>
</dbReference>
<keyword evidence="8" id="KW-0547">Nucleotide-binding</keyword>
<gene>
    <name evidence="18" type="ORF">MUK42_24825</name>
</gene>
<evidence type="ECO:0000313" key="18">
    <source>
        <dbReference type="EMBL" id="URE47217.1"/>
    </source>
</evidence>
<feature type="transmembrane region" description="Helical" evidence="15">
    <location>
        <begin position="668"/>
        <end position="684"/>
    </location>
</feature>
<accession>A0A9E7IG56</accession>
<evidence type="ECO:0000256" key="1">
    <source>
        <dbReference type="ARBA" id="ARBA00003198"/>
    </source>
</evidence>
<dbReference type="Gene3D" id="1.20.1530.20">
    <property type="match status" value="2"/>
</dbReference>
<dbReference type="GO" id="GO:0140359">
    <property type="term" value="F:ABC-type transporter activity"/>
    <property type="evidence" value="ECO:0007669"/>
    <property type="project" value="InterPro"/>
</dbReference>
<dbReference type="EMBL" id="CP097511">
    <property type="protein sequence ID" value="URE47217.1"/>
    <property type="molecule type" value="Genomic_DNA"/>
</dbReference>
<dbReference type="FunFam" id="1.20.1560.10:FF:000003">
    <property type="entry name" value="ABC transporter C family member 10"/>
    <property type="match status" value="1"/>
</dbReference>
<evidence type="ECO:0000256" key="6">
    <source>
        <dbReference type="ARBA" id="ARBA00022692"/>
    </source>
</evidence>
<feature type="transmembrane region" description="Helical" evidence="15">
    <location>
        <begin position="209"/>
        <end position="233"/>
    </location>
</feature>